<dbReference type="RefSeq" id="XP_016760945.1">
    <property type="nucleotide sequence ID" value="XM_016908945.1"/>
</dbReference>
<comment type="cofactor">
    <cofactor evidence="1">
        <name>a divalent metal cation</name>
        <dbReference type="ChEBI" id="CHEBI:60240"/>
    </cofactor>
</comment>
<dbReference type="GO" id="GO:0046872">
    <property type="term" value="F:metal ion binding"/>
    <property type="evidence" value="ECO:0007669"/>
    <property type="project" value="UniProtKB-KW"/>
</dbReference>
<evidence type="ECO:0000256" key="2">
    <source>
        <dbReference type="ARBA" id="ARBA00022723"/>
    </source>
</evidence>
<feature type="domain" description="DDE Tnp4" evidence="3">
    <location>
        <begin position="2"/>
        <end position="53"/>
    </location>
</feature>
<dbReference type="STRING" id="692275.M3D4L9"/>
<dbReference type="AlphaFoldDB" id="M3D4L9"/>
<accession>M3D4L9</accession>
<gene>
    <name evidence="4" type="ORF">SEPMUDRAFT_45020</name>
</gene>
<evidence type="ECO:0000256" key="1">
    <source>
        <dbReference type="ARBA" id="ARBA00001968"/>
    </source>
</evidence>
<feature type="non-terminal residue" evidence="4">
    <location>
        <position position="1"/>
    </location>
</feature>
<organism evidence="4 5">
    <name type="scientific">Sphaerulina musiva (strain SO2202)</name>
    <name type="common">Poplar stem canker fungus</name>
    <name type="synonym">Septoria musiva</name>
    <dbReference type="NCBI Taxonomy" id="692275"/>
    <lineage>
        <taxon>Eukaryota</taxon>
        <taxon>Fungi</taxon>
        <taxon>Dikarya</taxon>
        <taxon>Ascomycota</taxon>
        <taxon>Pezizomycotina</taxon>
        <taxon>Dothideomycetes</taxon>
        <taxon>Dothideomycetidae</taxon>
        <taxon>Mycosphaerellales</taxon>
        <taxon>Mycosphaerellaceae</taxon>
        <taxon>Sphaerulina</taxon>
    </lineage>
</organism>
<dbReference type="EMBL" id="KB456264">
    <property type="protein sequence ID" value="EMF12824.1"/>
    <property type="molecule type" value="Genomic_DNA"/>
</dbReference>
<evidence type="ECO:0000313" key="5">
    <source>
        <dbReference type="Proteomes" id="UP000016931"/>
    </source>
</evidence>
<dbReference type="Pfam" id="PF13359">
    <property type="entry name" value="DDE_Tnp_4"/>
    <property type="match status" value="1"/>
</dbReference>
<proteinExistence type="predicted"/>
<dbReference type="OrthoDB" id="5423610at2759"/>
<evidence type="ECO:0000313" key="4">
    <source>
        <dbReference type="EMBL" id="EMF12824.1"/>
    </source>
</evidence>
<name>M3D4L9_SPHMS</name>
<keyword evidence="5" id="KW-1185">Reference proteome</keyword>
<reference evidence="4 5" key="1">
    <citation type="journal article" date="2012" name="PLoS Pathog.">
        <title>Diverse lifestyles and strategies of plant pathogenesis encoded in the genomes of eighteen Dothideomycetes fungi.</title>
        <authorList>
            <person name="Ohm R.A."/>
            <person name="Feau N."/>
            <person name="Henrissat B."/>
            <person name="Schoch C.L."/>
            <person name="Horwitz B.A."/>
            <person name="Barry K.W."/>
            <person name="Condon B.J."/>
            <person name="Copeland A.C."/>
            <person name="Dhillon B."/>
            <person name="Glaser F."/>
            <person name="Hesse C.N."/>
            <person name="Kosti I."/>
            <person name="LaButti K."/>
            <person name="Lindquist E.A."/>
            <person name="Lucas S."/>
            <person name="Salamov A.A."/>
            <person name="Bradshaw R.E."/>
            <person name="Ciuffetti L."/>
            <person name="Hamelin R.C."/>
            <person name="Kema G.H.J."/>
            <person name="Lawrence C."/>
            <person name="Scott J.A."/>
            <person name="Spatafora J.W."/>
            <person name="Turgeon B.G."/>
            <person name="de Wit P.J.G.M."/>
            <person name="Zhong S."/>
            <person name="Goodwin S.B."/>
            <person name="Grigoriev I.V."/>
        </authorList>
    </citation>
    <scope>NUCLEOTIDE SEQUENCE [LARGE SCALE GENOMIC DNA]</scope>
    <source>
        <strain evidence="4 5">SO2202</strain>
    </source>
</reference>
<dbReference type="InterPro" id="IPR027806">
    <property type="entry name" value="HARBI1_dom"/>
</dbReference>
<keyword evidence="2" id="KW-0479">Metal-binding</keyword>
<protein>
    <recommendedName>
        <fullName evidence="3">DDE Tnp4 domain-containing protein</fullName>
    </recommendedName>
</protein>
<dbReference type="Proteomes" id="UP000016931">
    <property type="component" value="Unassembled WGS sequence"/>
</dbReference>
<evidence type="ECO:0000259" key="3">
    <source>
        <dbReference type="Pfam" id="PF13359"/>
    </source>
</evidence>
<dbReference type="GeneID" id="27906082"/>
<sequence>ELFNLRHAQLRNCVERIFGIVKKRFEYVRVGPYPGRSILDQKRILMACFVLHNYILAHGEQPLSTEPQLLQSDGYIGNDDVSGIEYKAPGFEEDEGMLKFRDEIAEDM</sequence>
<dbReference type="HOGENOM" id="CLU_2203386_0_0_1"/>